<gene>
    <name evidence="2" type="ORF">H8689_07475</name>
</gene>
<keyword evidence="3" id="KW-1185">Reference proteome</keyword>
<accession>A0A926EXU3</accession>
<protein>
    <submittedName>
        <fullName evidence="2">Uncharacterized protein</fullName>
    </submittedName>
</protein>
<evidence type="ECO:0000256" key="1">
    <source>
        <dbReference type="SAM" id="MobiDB-lite"/>
    </source>
</evidence>
<feature type="region of interest" description="Disordered" evidence="1">
    <location>
        <begin position="27"/>
        <end position="46"/>
    </location>
</feature>
<dbReference type="RefSeq" id="WP_249323790.1">
    <property type="nucleotide sequence ID" value="NZ_JACRTK010000003.1"/>
</dbReference>
<proteinExistence type="predicted"/>
<dbReference type="Proteomes" id="UP000601522">
    <property type="component" value="Unassembled WGS sequence"/>
</dbReference>
<reference evidence="2 3" key="1">
    <citation type="submission" date="2020-08" db="EMBL/GenBank/DDBJ databases">
        <title>Genome public.</title>
        <authorList>
            <person name="Liu C."/>
            <person name="Sun Q."/>
        </authorList>
    </citation>
    <scope>NUCLEOTIDE SEQUENCE [LARGE SCALE GENOMIC DNA]</scope>
    <source>
        <strain evidence="2 3">NSJ-26</strain>
    </source>
</reference>
<sequence>MKKKAYGILIIIMILLLPACNPSRIVGKQTEPPMTTTPKSNDSDIEDIVSEKQQESIMIEYYSLLNKPNNKNQIIDFIDKNIEILDKENANNMIINLEEYLSSNNYSFQESYILLNRYKRYVSLETKSYINILYTESSDSFIKEDNIIIDLEDILNRGLVAENHMKVFSNGETKEKVSKMYKEYIKASIIGVGNPYIYGEEGTSILKQEVFDIYNLIIEENQSTKTRNILFKYTKILQDNNRDMNSEEVNKFYDEIDSIIEEELKK</sequence>
<name>A0A926EXU3_9FIRM</name>
<dbReference type="EMBL" id="JACRTK010000003">
    <property type="protein sequence ID" value="MBC8590951.1"/>
    <property type="molecule type" value="Genomic_DNA"/>
</dbReference>
<comment type="caution">
    <text evidence="2">The sequence shown here is derived from an EMBL/GenBank/DDBJ whole genome shotgun (WGS) entry which is preliminary data.</text>
</comment>
<evidence type="ECO:0000313" key="2">
    <source>
        <dbReference type="EMBL" id="MBC8590951.1"/>
    </source>
</evidence>
<organism evidence="2 3">
    <name type="scientific">Wansuia hejianensis</name>
    <dbReference type="NCBI Taxonomy" id="2763667"/>
    <lineage>
        <taxon>Bacteria</taxon>
        <taxon>Bacillati</taxon>
        <taxon>Bacillota</taxon>
        <taxon>Clostridia</taxon>
        <taxon>Lachnospirales</taxon>
        <taxon>Lachnospiraceae</taxon>
        <taxon>Wansuia</taxon>
    </lineage>
</organism>
<evidence type="ECO:0000313" key="3">
    <source>
        <dbReference type="Proteomes" id="UP000601522"/>
    </source>
</evidence>
<dbReference type="AlphaFoldDB" id="A0A926EXU3"/>